<organism evidence="1 2">
    <name type="scientific">Bradyrhizobium japonicum</name>
    <dbReference type="NCBI Taxonomy" id="375"/>
    <lineage>
        <taxon>Bacteria</taxon>
        <taxon>Pseudomonadati</taxon>
        <taxon>Pseudomonadota</taxon>
        <taxon>Alphaproteobacteria</taxon>
        <taxon>Hyphomicrobiales</taxon>
        <taxon>Nitrobacteraceae</taxon>
        <taxon>Bradyrhizobium</taxon>
    </lineage>
</organism>
<evidence type="ECO:0000313" key="2">
    <source>
        <dbReference type="Proteomes" id="UP000030377"/>
    </source>
</evidence>
<dbReference type="EMBL" id="JRPN01000015">
    <property type="protein sequence ID" value="KGT78174.1"/>
    <property type="molecule type" value="Genomic_DNA"/>
</dbReference>
<accession>A0A0A3XXY0</accession>
<reference evidence="1 2" key="1">
    <citation type="submission" date="2014-09" db="EMBL/GenBank/DDBJ databases">
        <title>Draft genome of Bradyrhizobium japonicum Is-34.</title>
        <authorList>
            <person name="Tsurumaru H."/>
            <person name="Yamakawa T."/>
            <person name="Hashimoto S."/>
            <person name="Okizaki K."/>
            <person name="Kanesaki Y."/>
            <person name="Yoshikawa H."/>
            <person name="Yajima S."/>
        </authorList>
    </citation>
    <scope>NUCLEOTIDE SEQUENCE [LARGE SCALE GENOMIC DNA]</scope>
    <source>
        <strain evidence="1 2">Is-34</strain>
    </source>
</reference>
<protein>
    <submittedName>
        <fullName evidence="1">Uncharacterized protein</fullName>
    </submittedName>
</protein>
<sequence length="92" mass="10179">MSRLRGRSRFGEAKARASTFFVPRGQPWMAGTKASGSDAVLRTAMPGHDAVEVLAPDLSAQMRWLRPQTAPPIRDRGARTPGDYRAAWLTFH</sequence>
<comment type="caution">
    <text evidence="1">The sequence shown here is derived from an EMBL/GenBank/DDBJ whole genome shotgun (WGS) entry which is preliminary data.</text>
</comment>
<dbReference type="Proteomes" id="UP000030377">
    <property type="component" value="Unassembled WGS sequence"/>
</dbReference>
<evidence type="ECO:0000313" key="1">
    <source>
        <dbReference type="EMBL" id="KGT78174.1"/>
    </source>
</evidence>
<name>A0A0A3XXY0_BRAJP</name>
<dbReference type="AlphaFoldDB" id="A0A0A3XXY0"/>
<proteinExistence type="predicted"/>
<gene>
    <name evidence="1" type="ORF">MA20_18755</name>
</gene>